<dbReference type="PROSITE" id="PS50995">
    <property type="entry name" value="HTH_MARR_2"/>
    <property type="match status" value="1"/>
</dbReference>
<sequence>MEPETDLVERWRSLLTCYNEIACHLERALQDSHGLTLSEYETLDRLTTQECDKRRMQELAETMYLSQSALSRTVGRLVNTGLVERTHCEVDRRGVFVKITDVGRQRYEEARKTHLAVLAEHLQPAPV</sequence>
<proteinExistence type="predicted"/>
<dbReference type="Gene3D" id="1.10.10.10">
    <property type="entry name" value="Winged helix-like DNA-binding domain superfamily/Winged helix DNA-binding domain"/>
    <property type="match status" value="1"/>
</dbReference>
<keyword evidence="2" id="KW-0238">DNA-binding</keyword>
<dbReference type="RefSeq" id="WP_345734066.1">
    <property type="nucleotide sequence ID" value="NZ_BAAAYN010000150.1"/>
</dbReference>
<accession>A0ABP6TED9</accession>
<dbReference type="InterPro" id="IPR000835">
    <property type="entry name" value="HTH_MarR-typ"/>
</dbReference>
<dbReference type="InterPro" id="IPR023187">
    <property type="entry name" value="Tscrpt_reg_MarR-type_CS"/>
</dbReference>
<name>A0ABP6TED9_9ACTN</name>
<dbReference type="PANTHER" id="PTHR33164">
    <property type="entry name" value="TRANSCRIPTIONAL REGULATOR, MARR FAMILY"/>
    <property type="match status" value="1"/>
</dbReference>
<dbReference type="PANTHER" id="PTHR33164:SF99">
    <property type="entry name" value="MARR FAMILY REGULATORY PROTEIN"/>
    <property type="match status" value="1"/>
</dbReference>
<dbReference type="InterPro" id="IPR039422">
    <property type="entry name" value="MarR/SlyA-like"/>
</dbReference>
<evidence type="ECO:0000313" key="6">
    <source>
        <dbReference type="Proteomes" id="UP001501676"/>
    </source>
</evidence>
<keyword evidence="1" id="KW-0805">Transcription regulation</keyword>
<keyword evidence="3" id="KW-0804">Transcription</keyword>
<evidence type="ECO:0000313" key="5">
    <source>
        <dbReference type="EMBL" id="GAA3399401.1"/>
    </source>
</evidence>
<protein>
    <submittedName>
        <fullName evidence="5">MarR family transcriptional regulator</fullName>
    </submittedName>
</protein>
<comment type="caution">
    <text evidence="5">The sequence shown here is derived from an EMBL/GenBank/DDBJ whole genome shotgun (WGS) entry which is preliminary data.</text>
</comment>
<evidence type="ECO:0000256" key="1">
    <source>
        <dbReference type="ARBA" id="ARBA00023015"/>
    </source>
</evidence>
<dbReference type="Proteomes" id="UP001501676">
    <property type="component" value="Unassembled WGS sequence"/>
</dbReference>
<feature type="domain" description="HTH marR-type" evidence="4">
    <location>
        <begin position="1"/>
        <end position="127"/>
    </location>
</feature>
<dbReference type="SMART" id="SM00347">
    <property type="entry name" value="HTH_MARR"/>
    <property type="match status" value="1"/>
</dbReference>
<dbReference type="InterPro" id="IPR036388">
    <property type="entry name" value="WH-like_DNA-bd_sf"/>
</dbReference>
<organism evidence="5 6">
    <name type="scientific">Cryptosporangium minutisporangium</name>
    <dbReference type="NCBI Taxonomy" id="113569"/>
    <lineage>
        <taxon>Bacteria</taxon>
        <taxon>Bacillati</taxon>
        <taxon>Actinomycetota</taxon>
        <taxon>Actinomycetes</taxon>
        <taxon>Cryptosporangiales</taxon>
        <taxon>Cryptosporangiaceae</taxon>
        <taxon>Cryptosporangium</taxon>
    </lineage>
</organism>
<gene>
    <name evidence="5" type="ORF">GCM10020369_85060</name>
</gene>
<keyword evidence="6" id="KW-1185">Reference proteome</keyword>
<dbReference type="SUPFAM" id="SSF46785">
    <property type="entry name" value="Winged helix' DNA-binding domain"/>
    <property type="match status" value="1"/>
</dbReference>
<evidence type="ECO:0000259" key="4">
    <source>
        <dbReference type="PROSITE" id="PS50995"/>
    </source>
</evidence>
<reference evidence="6" key="1">
    <citation type="journal article" date="2019" name="Int. J. Syst. Evol. Microbiol.">
        <title>The Global Catalogue of Microorganisms (GCM) 10K type strain sequencing project: providing services to taxonomists for standard genome sequencing and annotation.</title>
        <authorList>
            <consortium name="The Broad Institute Genomics Platform"/>
            <consortium name="The Broad Institute Genome Sequencing Center for Infectious Disease"/>
            <person name="Wu L."/>
            <person name="Ma J."/>
        </authorList>
    </citation>
    <scope>NUCLEOTIDE SEQUENCE [LARGE SCALE GENOMIC DNA]</scope>
    <source>
        <strain evidence="6">JCM 9458</strain>
    </source>
</reference>
<dbReference type="InterPro" id="IPR036390">
    <property type="entry name" value="WH_DNA-bd_sf"/>
</dbReference>
<evidence type="ECO:0000256" key="2">
    <source>
        <dbReference type="ARBA" id="ARBA00023125"/>
    </source>
</evidence>
<dbReference type="PROSITE" id="PS01117">
    <property type="entry name" value="HTH_MARR_1"/>
    <property type="match status" value="1"/>
</dbReference>
<dbReference type="PRINTS" id="PR00598">
    <property type="entry name" value="HTHMARR"/>
</dbReference>
<dbReference type="EMBL" id="BAAAYN010000150">
    <property type="protein sequence ID" value="GAA3399401.1"/>
    <property type="molecule type" value="Genomic_DNA"/>
</dbReference>
<evidence type="ECO:0000256" key="3">
    <source>
        <dbReference type="ARBA" id="ARBA00023163"/>
    </source>
</evidence>
<dbReference type="Pfam" id="PF12802">
    <property type="entry name" value="MarR_2"/>
    <property type="match status" value="1"/>
</dbReference>